<evidence type="ECO:0000256" key="3">
    <source>
        <dbReference type="ARBA" id="ARBA00021539"/>
    </source>
</evidence>
<dbReference type="PROSITE" id="PS00409">
    <property type="entry name" value="PROKAR_NTER_METHYL"/>
    <property type="match status" value="1"/>
</dbReference>
<dbReference type="PANTHER" id="PTHR39583:SF2">
    <property type="entry name" value="TYPE II SECRETION SYSTEM PROTEIN J"/>
    <property type="match status" value="1"/>
</dbReference>
<sequence>MNNLQPDPTARVARPNMLYAGAKGTPGRHGGFTLLELLVAVAIFALVSAMAYGGLQTVLETRNRVQAEGQRLGELQLAFGVMRRDFTQHLQRDWYDDWGDSRPSIGYDPLDAEPRLELINTSGRIGTQRSDLRRIGYELDDGILYRLNWNILDGGGPEPQSRARIAGSSDEESRAHIAEIFYTFYHRAAGGDARASGNTNGTEIEQLQRWPPDEALGEIGELVAVEVTLELGTGEEISRLFPVRASAQEAETDADAD</sequence>
<dbReference type="Pfam" id="PF11612">
    <property type="entry name" value="T2SSJ"/>
    <property type="match status" value="1"/>
</dbReference>
<comment type="similarity">
    <text evidence="2">Belongs to the GSP J family.</text>
</comment>
<dbReference type="NCBIfam" id="TIGR01711">
    <property type="entry name" value="gspJ"/>
    <property type="match status" value="1"/>
</dbReference>
<feature type="transmembrane region" description="Helical" evidence="10">
    <location>
        <begin position="34"/>
        <end position="55"/>
    </location>
</feature>
<dbReference type="InterPro" id="IPR045584">
    <property type="entry name" value="Pilin-like"/>
</dbReference>
<keyword evidence="4" id="KW-1003">Cell membrane</keyword>
<dbReference type="NCBIfam" id="TIGR02532">
    <property type="entry name" value="IV_pilin_GFxxxE"/>
    <property type="match status" value="1"/>
</dbReference>
<accession>A0A0X8X6R4</accession>
<dbReference type="Pfam" id="PF07963">
    <property type="entry name" value="N_methyl"/>
    <property type="match status" value="1"/>
</dbReference>
<evidence type="ECO:0000313" key="12">
    <source>
        <dbReference type="Proteomes" id="UP000218890"/>
    </source>
</evidence>
<keyword evidence="8 10" id="KW-1133">Transmembrane helix</keyword>
<protein>
    <recommendedName>
        <fullName evidence="3">Type II secretion system protein J</fullName>
    </recommendedName>
</protein>
<dbReference type="SUPFAM" id="SSF54523">
    <property type="entry name" value="Pili subunits"/>
    <property type="match status" value="2"/>
</dbReference>
<dbReference type="GO" id="GO:0015628">
    <property type="term" value="P:protein secretion by the type II secretion system"/>
    <property type="evidence" value="ECO:0007669"/>
    <property type="project" value="InterPro"/>
</dbReference>
<keyword evidence="6" id="KW-0997">Cell inner membrane</keyword>
<organism evidence="11 12">
    <name type="scientific">Halorhodospira halochloris</name>
    <name type="common">Ectothiorhodospira halochloris</name>
    <dbReference type="NCBI Taxonomy" id="1052"/>
    <lineage>
        <taxon>Bacteria</taxon>
        <taxon>Pseudomonadati</taxon>
        <taxon>Pseudomonadota</taxon>
        <taxon>Gammaproteobacteria</taxon>
        <taxon>Chromatiales</taxon>
        <taxon>Ectothiorhodospiraceae</taxon>
        <taxon>Halorhodospira</taxon>
    </lineage>
</organism>
<dbReference type="KEGG" id="hhk:HH1059_25080"/>
<reference evidence="11" key="1">
    <citation type="submission" date="2016-02" db="EMBL/GenBank/DDBJ databases">
        <title>Halorhodospira halochloris DSM-1059 complete genome, version 2.</title>
        <authorList>
            <person name="Tsukatani Y."/>
        </authorList>
    </citation>
    <scope>NUCLEOTIDE SEQUENCE</scope>
    <source>
        <strain evidence="11">DSM 1059</strain>
    </source>
</reference>
<evidence type="ECO:0000256" key="2">
    <source>
        <dbReference type="ARBA" id="ARBA00011084"/>
    </source>
</evidence>
<evidence type="ECO:0000256" key="7">
    <source>
        <dbReference type="ARBA" id="ARBA00022692"/>
    </source>
</evidence>
<dbReference type="AlphaFoldDB" id="A0A0X8X6R4"/>
<evidence type="ECO:0000256" key="9">
    <source>
        <dbReference type="ARBA" id="ARBA00023136"/>
    </source>
</evidence>
<dbReference type="InterPro" id="IPR051621">
    <property type="entry name" value="T2SS_protein_J"/>
</dbReference>
<keyword evidence="9 10" id="KW-0472">Membrane</keyword>
<proteinExistence type="inferred from homology"/>
<comment type="subcellular location">
    <subcellularLocation>
        <location evidence="1">Cell inner membrane</location>
        <topology evidence="1">Single-pass membrane protein</topology>
    </subcellularLocation>
</comment>
<dbReference type="Proteomes" id="UP000218890">
    <property type="component" value="Chromosome"/>
</dbReference>
<evidence type="ECO:0000256" key="5">
    <source>
        <dbReference type="ARBA" id="ARBA00022481"/>
    </source>
</evidence>
<dbReference type="InterPro" id="IPR012902">
    <property type="entry name" value="N_methyl_site"/>
</dbReference>
<evidence type="ECO:0000313" key="11">
    <source>
        <dbReference type="EMBL" id="BAU56584.1"/>
    </source>
</evidence>
<evidence type="ECO:0000256" key="8">
    <source>
        <dbReference type="ARBA" id="ARBA00022989"/>
    </source>
</evidence>
<keyword evidence="5" id="KW-0488">Methylation</keyword>
<dbReference type="PANTHER" id="PTHR39583">
    <property type="entry name" value="TYPE II SECRETION SYSTEM PROTEIN J-RELATED"/>
    <property type="match status" value="1"/>
</dbReference>
<evidence type="ECO:0000256" key="4">
    <source>
        <dbReference type="ARBA" id="ARBA00022475"/>
    </source>
</evidence>
<evidence type="ECO:0000256" key="6">
    <source>
        <dbReference type="ARBA" id="ARBA00022519"/>
    </source>
</evidence>
<dbReference type="Gene3D" id="3.10.610.10">
    <property type="entry name" value="GSPII I/J protein-like"/>
    <property type="match status" value="1"/>
</dbReference>
<dbReference type="RefSeq" id="WP_162549553.1">
    <property type="nucleotide sequence ID" value="NZ_AP017372.2"/>
</dbReference>
<evidence type="ECO:0000256" key="1">
    <source>
        <dbReference type="ARBA" id="ARBA00004377"/>
    </source>
</evidence>
<keyword evidence="12" id="KW-1185">Reference proteome</keyword>
<gene>
    <name evidence="11" type="ORF">HH1059_25080</name>
</gene>
<dbReference type="GO" id="GO:0015627">
    <property type="term" value="C:type II protein secretion system complex"/>
    <property type="evidence" value="ECO:0007669"/>
    <property type="project" value="InterPro"/>
</dbReference>
<dbReference type="EMBL" id="AP017372">
    <property type="protein sequence ID" value="BAU56584.1"/>
    <property type="molecule type" value="Genomic_DNA"/>
</dbReference>
<name>A0A0X8X6R4_HALHR</name>
<dbReference type="InterPro" id="IPR010055">
    <property type="entry name" value="T2SS_protein-GspJ"/>
</dbReference>
<dbReference type="GO" id="GO:0005886">
    <property type="term" value="C:plasma membrane"/>
    <property type="evidence" value="ECO:0007669"/>
    <property type="project" value="UniProtKB-SubCell"/>
</dbReference>
<keyword evidence="7 10" id="KW-0812">Transmembrane</keyword>
<evidence type="ECO:0000256" key="10">
    <source>
        <dbReference type="SAM" id="Phobius"/>
    </source>
</evidence>